<dbReference type="GO" id="GO:0016757">
    <property type="term" value="F:glycosyltransferase activity"/>
    <property type="evidence" value="ECO:0007669"/>
    <property type="project" value="UniProtKB-KW"/>
</dbReference>
<evidence type="ECO:0000313" key="6">
    <source>
        <dbReference type="EMBL" id="KAF6159388.1"/>
    </source>
</evidence>
<dbReference type="Pfam" id="PF02485">
    <property type="entry name" value="Branch"/>
    <property type="match status" value="1"/>
</dbReference>
<proteinExistence type="predicted"/>
<keyword evidence="5" id="KW-0325">Glycoprotein</keyword>
<keyword evidence="2" id="KW-0328">Glycosyltransferase</keyword>
<dbReference type="AlphaFoldDB" id="A0A7J7MXG1"/>
<gene>
    <name evidence="6" type="ORF">GIB67_032159</name>
</gene>
<keyword evidence="4" id="KW-0472">Membrane</keyword>
<evidence type="ECO:0000256" key="2">
    <source>
        <dbReference type="ARBA" id="ARBA00022676"/>
    </source>
</evidence>
<dbReference type="GO" id="GO:0016020">
    <property type="term" value="C:membrane"/>
    <property type="evidence" value="ECO:0007669"/>
    <property type="project" value="UniProtKB-SubCell"/>
</dbReference>
<protein>
    <submittedName>
        <fullName evidence="6">Uncharacterized protein</fullName>
    </submittedName>
</protein>
<dbReference type="OrthoDB" id="191334at2759"/>
<reference evidence="6 7" key="1">
    <citation type="journal article" date="2020" name="IScience">
        <title>Genome Sequencing of the Endangered Kingdonia uniflora (Circaeasteraceae, Ranunculales) Reveals Potential Mechanisms of Evolutionary Specialization.</title>
        <authorList>
            <person name="Sun Y."/>
            <person name="Deng T."/>
            <person name="Zhang A."/>
            <person name="Moore M.J."/>
            <person name="Landis J.B."/>
            <person name="Lin N."/>
            <person name="Zhang H."/>
            <person name="Zhang X."/>
            <person name="Huang J."/>
            <person name="Zhang X."/>
            <person name="Sun H."/>
            <person name="Wang H."/>
        </authorList>
    </citation>
    <scope>NUCLEOTIDE SEQUENCE [LARGE SCALE GENOMIC DNA]</scope>
    <source>
        <strain evidence="6">TB1705</strain>
        <tissue evidence="6">Leaf</tissue>
    </source>
</reference>
<comment type="caution">
    <text evidence="6">The sequence shown here is derived from an EMBL/GenBank/DDBJ whole genome shotgun (WGS) entry which is preliminary data.</text>
</comment>
<evidence type="ECO:0000313" key="7">
    <source>
        <dbReference type="Proteomes" id="UP000541444"/>
    </source>
</evidence>
<keyword evidence="3" id="KW-0808">Transferase</keyword>
<evidence type="ECO:0000256" key="3">
    <source>
        <dbReference type="ARBA" id="ARBA00022679"/>
    </source>
</evidence>
<keyword evidence="7" id="KW-1185">Reference proteome</keyword>
<dbReference type="PANTHER" id="PTHR31042">
    <property type="entry name" value="CORE-2/I-BRANCHING BETA-1,6-N-ACETYLGLUCOSAMINYLTRANSFERASE FAMILY PROTEIN-RELATED"/>
    <property type="match status" value="1"/>
</dbReference>
<dbReference type="Proteomes" id="UP000541444">
    <property type="component" value="Unassembled WGS sequence"/>
</dbReference>
<evidence type="ECO:0000256" key="4">
    <source>
        <dbReference type="ARBA" id="ARBA00023136"/>
    </source>
</evidence>
<evidence type="ECO:0000256" key="1">
    <source>
        <dbReference type="ARBA" id="ARBA00004606"/>
    </source>
</evidence>
<comment type="subcellular location">
    <subcellularLocation>
        <location evidence="1">Membrane</location>
        <topology evidence="1">Single-pass type II membrane protein</topology>
    </subcellularLocation>
</comment>
<dbReference type="PANTHER" id="PTHR31042:SF70">
    <property type="entry name" value="OS01G0695200 PROTEIN"/>
    <property type="match status" value="1"/>
</dbReference>
<sequence length="275" mass="32273">MIEAERLLIEEALLDSANRRFVLFSESCVLLYNFSYIYNYVMSSPRSFVDSFLNIKEVRYNPKMSPVIPKSKWRKGSQVSFLSYFSLYLFIILRSSDDHPQILVNGREFLHTKHTLYSCAYAVVMENDYEDIICLLNILKRHNCIPDEHYVQTLLAMSELEGEIERRTLTYTSWNQSKMKTERTSWYPVIFSYAKASPREIKQIKDINHVYYETEYRTEWCKSNSSSVSCFLFARKFSQSVAMRLLSEGIIGTFDASSLIDTHSKSFTPTFLFSF</sequence>
<name>A0A7J7MXG1_9MAGN</name>
<organism evidence="6 7">
    <name type="scientific">Kingdonia uniflora</name>
    <dbReference type="NCBI Taxonomy" id="39325"/>
    <lineage>
        <taxon>Eukaryota</taxon>
        <taxon>Viridiplantae</taxon>
        <taxon>Streptophyta</taxon>
        <taxon>Embryophyta</taxon>
        <taxon>Tracheophyta</taxon>
        <taxon>Spermatophyta</taxon>
        <taxon>Magnoliopsida</taxon>
        <taxon>Ranunculales</taxon>
        <taxon>Circaeasteraceae</taxon>
        <taxon>Kingdonia</taxon>
    </lineage>
</organism>
<dbReference type="InterPro" id="IPR003406">
    <property type="entry name" value="Glyco_trans_14"/>
</dbReference>
<dbReference type="InterPro" id="IPR044174">
    <property type="entry name" value="BC10-like"/>
</dbReference>
<accession>A0A7J7MXG1</accession>
<evidence type="ECO:0000256" key="5">
    <source>
        <dbReference type="ARBA" id="ARBA00023180"/>
    </source>
</evidence>
<dbReference type="EMBL" id="JACGCM010001193">
    <property type="protein sequence ID" value="KAF6159388.1"/>
    <property type="molecule type" value="Genomic_DNA"/>
</dbReference>